<proteinExistence type="predicted"/>
<gene>
    <name evidence="1" type="ORF">Taro_017921</name>
</gene>
<protein>
    <submittedName>
        <fullName evidence="1">Uncharacterized protein</fullName>
    </submittedName>
</protein>
<evidence type="ECO:0000313" key="1">
    <source>
        <dbReference type="EMBL" id="MQL85403.1"/>
    </source>
</evidence>
<comment type="caution">
    <text evidence="1">The sequence shown here is derived from an EMBL/GenBank/DDBJ whole genome shotgun (WGS) entry which is preliminary data.</text>
</comment>
<evidence type="ECO:0000313" key="2">
    <source>
        <dbReference type="Proteomes" id="UP000652761"/>
    </source>
</evidence>
<sequence length="123" mass="13048">MRIGQRNLVSSWRIYLNWFAELITTNGAPKLHIVEHLVVSMLQHTGVMTKACPPVDVAVAPAAATGGIPAPAFAVPATALEVAELRGQKQHLTGICLGLQTQLARQPAPAASLPQELQAESSH</sequence>
<accession>A0A843UXJ4</accession>
<name>A0A843UXJ4_COLES</name>
<dbReference type="Proteomes" id="UP000652761">
    <property type="component" value="Unassembled WGS sequence"/>
</dbReference>
<dbReference type="AlphaFoldDB" id="A0A843UXJ4"/>
<organism evidence="1 2">
    <name type="scientific">Colocasia esculenta</name>
    <name type="common">Wild taro</name>
    <name type="synonym">Arum esculentum</name>
    <dbReference type="NCBI Taxonomy" id="4460"/>
    <lineage>
        <taxon>Eukaryota</taxon>
        <taxon>Viridiplantae</taxon>
        <taxon>Streptophyta</taxon>
        <taxon>Embryophyta</taxon>
        <taxon>Tracheophyta</taxon>
        <taxon>Spermatophyta</taxon>
        <taxon>Magnoliopsida</taxon>
        <taxon>Liliopsida</taxon>
        <taxon>Araceae</taxon>
        <taxon>Aroideae</taxon>
        <taxon>Colocasieae</taxon>
        <taxon>Colocasia</taxon>
    </lineage>
</organism>
<keyword evidence="2" id="KW-1185">Reference proteome</keyword>
<reference evidence="1" key="1">
    <citation type="submission" date="2017-07" db="EMBL/GenBank/DDBJ databases">
        <title>Taro Niue Genome Assembly and Annotation.</title>
        <authorList>
            <person name="Atibalentja N."/>
            <person name="Keating K."/>
            <person name="Fields C.J."/>
        </authorList>
    </citation>
    <scope>NUCLEOTIDE SEQUENCE</scope>
    <source>
        <strain evidence="1">Niue_2</strain>
        <tissue evidence="1">Leaf</tissue>
    </source>
</reference>
<dbReference type="EMBL" id="NMUH01000826">
    <property type="protein sequence ID" value="MQL85403.1"/>
    <property type="molecule type" value="Genomic_DNA"/>
</dbReference>